<evidence type="ECO:0000256" key="3">
    <source>
        <dbReference type="ARBA" id="ARBA00022679"/>
    </source>
</evidence>
<keyword evidence="3" id="KW-0808">Transferase</keyword>
<feature type="domain" description="Thymidylate synthase/dCMP hydroxymethylase" evidence="4">
    <location>
        <begin position="122"/>
        <end position="235"/>
    </location>
</feature>
<organism evidence="5 6">
    <name type="scientific">Escherichia phage vB_EcoM_JS09</name>
    <dbReference type="NCBI Taxonomy" id="1430444"/>
    <lineage>
        <taxon>Viruses</taxon>
        <taxon>Duplodnaviria</taxon>
        <taxon>Heunggongvirae</taxon>
        <taxon>Uroviricota</taxon>
        <taxon>Caudoviricetes</taxon>
        <taxon>Pantevenvirales</taxon>
        <taxon>Straboviridae</taxon>
        <taxon>Tevenvirinae</taxon>
        <taxon>Mosigvirus</taxon>
        <taxon>Mosigvirus JS09</taxon>
    </lineage>
</organism>
<accession>A0A060BMQ6</accession>
<evidence type="ECO:0000259" key="4">
    <source>
        <dbReference type="Pfam" id="PF00303"/>
    </source>
</evidence>
<dbReference type="Pfam" id="PF00303">
    <property type="entry name" value="Thymidylat_synt"/>
    <property type="match status" value="1"/>
</dbReference>
<keyword evidence="2" id="KW-0489">Methyltransferase</keyword>
<dbReference type="GO" id="GO:0004799">
    <property type="term" value="F:thymidylate synthase activity"/>
    <property type="evidence" value="ECO:0007669"/>
    <property type="project" value="TreeGrafter"/>
</dbReference>
<comment type="similarity">
    <text evidence="1">Belongs to the thymidylate synthase family.</text>
</comment>
<dbReference type="KEGG" id="vg:19524861"/>
<proteinExistence type="inferred from homology"/>
<dbReference type="GeneID" id="19524861"/>
<dbReference type="SUPFAM" id="SSF55831">
    <property type="entry name" value="Thymidylate synthase/dCMP hydroxymethylase"/>
    <property type="match status" value="1"/>
</dbReference>
<dbReference type="Gene3D" id="3.30.572.10">
    <property type="entry name" value="Thymidylate synthase/dCMP hydroxymethylase domain"/>
    <property type="match status" value="1"/>
</dbReference>
<dbReference type="PANTHER" id="PTHR11548:SF1">
    <property type="entry name" value="THYMIDYLATE SYNTHASE 1"/>
    <property type="match status" value="1"/>
</dbReference>
<dbReference type="OrthoDB" id="7266at10239"/>
<name>A0A060BMQ6_9CAUD</name>
<evidence type="ECO:0000256" key="2">
    <source>
        <dbReference type="ARBA" id="ARBA00022603"/>
    </source>
</evidence>
<dbReference type="Proteomes" id="UP000019733">
    <property type="component" value="Segment"/>
</dbReference>
<evidence type="ECO:0000256" key="1">
    <source>
        <dbReference type="ARBA" id="ARBA00009972"/>
    </source>
</evidence>
<evidence type="ECO:0000313" key="6">
    <source>
        <dbReference type="Proteomes" id="UP000019733"/>
    </source>
</evidence>
<dbReference type="EMBL" id="KF582788">
    <property type="protein sequence ID" value="AIA80103.1"/>
    <property type="molecule type" value="Genomic_DNA"/>
</dbReference>
<dbReference type="InterPro" id="IPR036926">
    <property type="entry name" value="Thymidate_synth/dCMP_Mease_sf"/>
</dbReference>
<reference evidence="5" key="1">
    <citation type="submission" date="2015-07" db="EMBL/GenBank/DDBJ databases">
        <title>Isolation and characterization of a novel lytic T4-like coliphage vB_EcoM_JS09 infecting APEC.</title>
        <authorList>
            <person name="Zhou Y."/>
            <person name="Bao H.D."/>
            <person name="Zhang H."/>
            <person name="Wang R."/>
        </authorList>
    </citation>
    <scope>NUCLEOTIDE SEQUENCE</scope>
</reference>
<dbReference type="PANTHER" id="PTHR11548">
    <property type="entry name" value="THYMIDYLATE SYNTHASE 1"/>
    <property type="match status" value="1"/>
</dbReference>
<keyword evidence="6" id="KW-1185">Reference proteome</keyword>
<dbReference type="GO" id="GO:0032259">
    <property type="term" value="P:methylation"/>
    <property type="evidence" value="ECO:0007669"/>
    <property type="project" value="UniProtKB-KW"/>
</dbReference>
<evidence type="ECO:0000313" key="5">
    <source>
        <dbReference type="EMBL" id="AIA80103.1"/>
    </source>
</evidence>
<dbReference type="InterPro" id="IPR023451">
    <property type="entry name" value="Thymidate_synth/dCMP_Mease_dom"/>
</dbReference>
<sequence length="238" mass="27246">MGKHNTMKYIKAADFQTAFKAVNREILENPEFVTDSRIGRCNEIGSMTVVVDTPSSFKMTDPRINRISYEYAEDFWKFMISGGTNAEEAFKAYPNVAKFISKPKSDVLPANFNTFYGPRIAAQLPALLKELKEKPNSRRVVFQILESSDQALLDSDETLEYPCTDSVTYYIRDGKLYTHCHMRSQNCAVVMQLDFYLQGKLLHYIANECGVEVGDYTHTMVSAHVFERDFDYVKGFLD</sequence>
<protein>
    <recommendedName>
        <fullName evidence="4">Thymidylate synthase/dCMP hydroxymethylase domain-containing protein</fullName>
    </recommendedName>
</protein>
<dbReference type="GO" id="GO:0006231">
    <property type="term" value="P:dTMP biosynthetic process"/>
    <property type="evidence" value="ECO:0007669"/>
    <property type="project" value="TreeGrafter"/>
</dbReference>
<gene>
    <name evidence="5" type="ORF">JS09_0136</name>
</gene>
<dbReference type="InterPro" id="IPR045097">
    <property type="entry name" value="Thymidate_synth/dCMP_Mease"/>
</dbReference>
<dbReference type="RefSeq" id="YP_009037459.1">
    <property type="nucleotide sequence ID" value="NC_024124.2"/>
</dbReference>